<dbReference type="AlphaFoldDB" id="A0A0N5B3H4"/>
<feature type="binding site" evidence="11">
    <location>
        <begin position="28"/>
        <end position="33"/>
    </location>
    <ligand>
        <name>NAD(+)</name>
        <dbReference type="ChEBI" id="CHEBI:57540"/>
    </ligand>
</feature>
<evidence type="ECO:0000256" key="2">
    <source>
        <dbReference type="ARBA" id="ARBA00005005"/>
    </source>
</evidence>
<feature type="binding site" evidence="11">
    <location>
        <position position="291"/>
    </location>
    <ligand>
        <name>NAD(+)</name>
        <dbReference type="ChEBI" id="CHEBI:57540"/>
    </ligand>
</feature>
<comment type="similarity">
    <text evidence="3">Belongs to the 3-hydroxyacyl-CoA dehydrogenase family.</text>
</comment>
<dbReference type="PANTHER" id="PTHR43561:SF3">
    <property type="entry name" value="HYDROXYACYL-COENZYME A DEHYDROGENASE, MITOCHONDRIAL"/>
    <property type="match status" value="1"/>
</dbReference>
<dbReference type="PIRSF" id="PIRSF000105">
    <property type="entry name" value="HCDH"/>
    <property type="match status" value="1"/>
</dbReference>
<accession>A0A0N5B3H4</accession>
<feature type="site" description="Important for catalytic activity" evidence="10">
    <location>
        <position position="164"/>
    </location>
</feature>
<dbReference type="GO" id="GO:0005759">
    <property type="term" value="C:mitochondrial matrix"/>
    <property type="evidence" value="ECO:0007669"/>
    <property type="project" value="UniProtKB-SubCell"/>
</dbReference>
<proteinExistence type="inferred from homology"/>
<dbReference type="InterPro" id="IPR022694">
    <property type="entry name" value="3-OHacyl-CoA_DH"/>
</dbReference>
<evidence type="ECO:0000256" key="10">
    <source>
        <dbReference type="PIRSR" id="PIRSR000105-1"/>
    </source>
</evidence>
<keyword evidence="8" id="KW-0496">Mitochondrion</keyword>
<keyword evidence="4" id="KW-0276">Fatty acid metabolism</keyword>
<feature type="binding site" evidence="11">
    <location>
        <position position="121"/>
    </location>
    <ligand>
        <name>NAD(+)</name>
        <dbReference type="ChEBI" id="CHEBI:57540"/>
    </ligand>
</feature>
<dbReference type="FunFam" id="3.40.50.720:FF:000009">
    <property type="entry name" value="Fatty oxidation complex, alpha subunit"/>
    <property type="match status" value="1"/>
</dbReference>
<feature type="binding site" evidence="11">
    <location>
        <position position="167"/>
    </location>
    <ligand>
        <name>NAD(+)</name>
        <dbReference type="ChEBI" id="CHEBI:57540"/>
    </ligand>
</feature>
<dbReference type="InterPro" id="IPR008927">
    <property type="entry name" value="6-PGluconate_DH-like_C_sf"/>
</dbReference>
<feature type="binding site" evidence="11">
    <location>
        <position position="116"/>
    </location>
    <ligand>
        <name>NAD(+)</name>
        <dbReference type="ChEBI" id="CHEBI:57540"/>
    </ligand>
</feature>
<name>A0A0N5B3H4_STREA</name>
<keyword evidence="5" id="KW-0560">Oxidoreductase</keyword>
<comment type="catalytic activity">
    <reaction evidence="9">
        <text>a (3S)-3-hydroxyacyl-CoA + NAD(+) = a 3-oxoacyl-CoA + NADH + H(+)</text>
        <dbReference type="Rhea" id="RHEA:22432"/>
        <dbReference type="ChEBI" id="CHEBI:15378"/>
        <dbReference type="ChEBI" id="CHEBI:57318"/>
        <dbReference type="ChEBI" id="CHEBI:57540"/>
        <dbReference type="ChEBI" id="CHEBI:57945"/>
        <dbReference type="ChEBI" id="CHEBI:90726"/>
        <dbReference type="EC" id="1.1.1.35"/>
    </reaction>
</comment>
<evidence type="ECO:0000259" key="13">
    <source>
        <dbReference type="Pfam" id="PF00725"/>
    </source>
</evidence>
<dbReference type="Gene3D" id="3.40.50.720">
    <property type="entry name" value="NAD(P)-binding Rossmann-like Domain"/>
    <property type="match status" value="1"/>
</dbReference>
<evidence type="ECO:0000256" key="7">
    <source>
        <dbReference type="ARBA" id="ARBA00023098"/>
    </source>
</evidence>
<dbReference type="STRING" id="174720.A0A0N5B3H4"/>
<feature type="binding site" evidence="12">
    <location>
        <position position="74"/>
    </location>
    <ligand>
        <name>CoA</name>
        <dbReference type="ChEBI" id="CHEBI:57287"/>
    </ligand>
</feature>
<organism evidence="15 16">
    <name type="scientific">Strongyloides papillosus</name>
    <name type="common">Intestinal threadworm</name>
    <dbReference type="NCBI Taxonomy" id="174720"/>
    <lineage>
        <taxon>Eukaryota</taxon>
        <taxon>Metazoa</taxon>
        <taxon>Ecdysozoa</taxon>
        <taxon>Nematoda</taxon>
        <taxon>Chromadorea</taxon>
        <taxon>Rhabditida</taxon>
        <taxon>Tylenchina</taxon>
        <taxon>Panagrolaimomorpha</taxon>
        <taxon>Strongyloidoidea</taxon>
        <taxon>Strongyloididae</taxon>
        <taxon>Strongyloides</taxon>
    </lineage>
</organism>
<dbReference type="GO" id="GO:0006635">
    <property type="term" value="P:fatty acid beta-oxidation"/>
    <property type="evidence" value="ECO:0007669"/>
    <property type="project" value="TreeGrafter"/>
</dbReference>
<dbReference type="GO" id="GO:0070403">
    <property type="term" value="F:NAD+ binding"/>
    <property type="evidence" value="ECO:0007669"/>
    <property type="project" value="InterPro"/>
</dbReference>
<evidence type="ECO:0000256" key="12">
    <source>
        <dbReference type="PIRSR" id="PIRSR000105-3"/>
    </source>
</evidence>
<dbReference type="SUPFAM" id="SSF48179">
    <property type="entry name" value="6-phosphogluconate dehydrogenase C-terminal domain-like"/>
    <property type="match status" value="1"/>
</dbReference>
<dbReference type="InterPro" id="IPR036291">
    <property type="entry name" value="NAD(P)-bd_dom_sf"/>
</dbReference>
<dbReference type="Gene3D" id="1.10.1040.10">
    <property type="entry name" value="N-(1-d-carboxylethyl)-l-norvaline Dehydrogenase, domain 2"/>
    <property type="match status" value="1"/>
</dbReference>
<evidence type="ECO:0000256" key="3">
    <source>
        <dbReference type="ARBA" id="ARBA00009463"/>
    </source>
</evidence>
<feature type="binding site" evidence="12">
    <location>
        <position position="67"/>
    </location>
    <ligand>
        <name>CoA</name>
        <dbReference type="ChEBI" id="CHEBI:57287"/>
    </ligand>
</feature>
<dbReference type="PANTHER" id="PTHR43561">
    <property type="match status" value="1"/>
</dbReference>
<feature type="domain" description="3-hydroxyacyl-CoA dehydrogenase C-terminal" evidence="13">
    <location>
        <begin position="210"/>
        <end position="299"/>
    </location>
</feature>
<evidence type="ECO:0000256" key="6">
    <source>
        <dbReference type="ARBA" id="ARBA00023027"/>
    </source>
</evidence>
<evidence type="ECO:0000256" key="8">
    <source>
        <dbReference type="ARBA" id="ARBA00023128"/>
    </source>
</evidence>
<evidence type="ECO:0000256" key="1">
    <source>
        <dbReference type="ARBA" id="ARBA00004305"/>
    </source>
</evidence>
<comment type="pathway">
    <text evidence="2">Lipid metabolism; fatty acid beta-oxidation.</text>
</comment>
<evidence type="ECO:0000256" key="9">
    <source>
        <dbReference type="ARBA" id="ARBA00049556"/>
    </source>
</evidence>
<comment type="subcellular location">
    <subcellularLocation>
        <location evidence="1">Mitochondrion matrix</location>
    </subcellularLocation>
</comment>
<dbReference type="InterPro" id="IPR052242">
    <property type="entry name" value="Mito_3-hydroxyacyl-CoA_DH"/>
</dbReference>
<dbReference type="InterPro" id="IPR006108">
    <property type="entry name" value="3HC_DH_C"/>
</dbReference>
<reference evidence="16" key="1">
    <citation type="submission" date="2017-02" db="UniProtKB">
        <authorList>
            <consortium name="WormBaseParasite"/>
        </authorList>
    </citation>
    <scope>IDENTIFICATION</scope>
</reference>
<feature type="domain" description="3-hydroxyacyl-CoA dehydrogenase NAD binding" evidence="14">
    <location>
        <begin position="23"/>
        <end position="208"/>
    </location>
</feature>
<evidence type="ECO:0000256" key="4">
    <source>
        <dbReference type="ARBA" id="ARBA00022832"/>
    </source>
</evidence>
<keyword evidence="6 11" id="KW-0520">NAD</keyword>
<dbReference type="InterPro" id="IPR006176">
    <property type="entry name" value="3-OHacyl-CoA_DH_NAD-bd"/>
</dbReference>
<evidence type="ECO:0000313" key="15">
    <source>
        <dbReference type="Proteomes" id="UP000046392"/>
    </source>
</evidence>
<evidence type="ECO:0000259" key="14">
    <source>
        <dbReference type="Pfam" id="PF02737"/>
    </source>
</evidence>
<dbReference type="Pfam" id="PF00725">
    <property type="entry name" value="3HCDH"/>
    <property type="match status" value="1"/>
</dbReference>
<evidence type="ECO:0000313" key="16">
    <source>
        <dbReference type="WBParaSite" id="SPAL_0000062600.1"/>
    </source>
</evidence>
<protein>
    <submittedName>
        <fullName evidence="16">3-hydroxybutyryl-CoA dehydrogenase</fullName>
    </submittedName>
</protein>
<dbReference type="Proteomes" id="UP000046392">
    <property type="component" value="Unplaced"/>
</dbReference>
<feature type="binding site" evidence="11">
    <location>
        <position position="143"/>
    </location>
    <ligand>
        <name>NAD(+)</name>
        <dbReference type="ChEBI" id="CHEBI:57540"/>
    </ligand>
</feature>
<evidence type="ECO:0000256" key="11">
    <source>
        <dbReference type="PIRSR" id="PIRSR000105-2"/>
    </source>
</evidence>
<dbReference type="WBParaSite" id="SPAL_0000062600.1">
    <property type="protein sequence ID" value="SPAL_0000062600.1"/>
    <property type="gene ID" value="SPAL_0000062600"/>
</dbReference>
<feature type="binding site" evidence="12">
    <location>
        <position position="143"/>
    </location>
    <ligand>
        <name>CoA</name>
        <dbReference type="ChEBI" id="CHEBI:57287"/>
    </ligand>
</feature>
<feature type="binding site" evidence="11">
    <location>
        <position position="51"/>
    </location>
    <ligand>
        <name>NAD(+)</name>
        <dbReference type="ChEBI" id="CHEBI:57540"/>
    </ligand>
</feature>
<keyword evidence="7" id="KW-0443">Lipid metabolism</keyword>
<dbReference type="SUPFAM" id="SSF51735">
    <property type="entry name" value="NAD(P)-binding Rossmann-fold domains"/>
    <property type="match status" value="1"/>
</dbReference>
<sequence length="299" mass="34065">MYLNKTLKKFFSTTIKNMKNIEKISVIGSGVMGSGIGQVSAQEKYNVIIIDRNEASLHNSKIVISKSIDKVAKKKFCDNLHDREVFKNEVLDRIKFTTNLKYALCGTDLVIEAITEDINDKQKLFKIIEENTKDDTILTTNTSSLSIARISENLKNKQNFGGLHFFNPVPVMKLLEVITTDKTSNEVLETLMNYGNRIGKVPVKCKDTPGFIVNRLLYPYLFDAIRLYENNIARKEDIDKAMKLGASHSMGPFELLDFIGLDIIDKIMQQYPEKHSKVLKELVKNNQYGIKSGEGFYKY</sequence>
<evidence type="ECO:0000256" key="5">
    <source>
        <dbReference type="ARBA" id="ARBA00023002"/>
    </source>
</evidence>
<keyword evidence="15" id="KW-1185">Reference proteome</keyword>
<dbReference type="InterPro" id="IPR013328">
    <property type="entry name" value="6PGD_dom2"/>
</dbReference>
<dbReference type="GO" id="GO:0003857">
    <property type="term" value="F:(3S)-3-hydroxyacyl-CoA dehydrogenase (NAD+) activity"/>
    <property type="evidence" value="ECO:0007669"/>
    <property type="project" value="UniProtKB-EC"/>
</dbReference>
<dbReference type="Pfam" id="PF02737">
    <property type="entry name" value="3HCDH_N"/>
    <property type="match status" value="1"/>
</dbReference>